<dbReference type="eggNOG" id="COG1120">
    <property type="taxonomic scope" value="Bacteria"/>
</dbReference>
<dbReference type="Pfam" id="PF00005">
    <property type="entry name" value="ABC_tran"/>
    <property type="match status" value="1"/>
</dbReference>
<dbReference type="InterPro" id="IPR027417">
    <property type="entry name" value="P-loop_NTPase"/>
</dbReference>
<dbReference type="PROSITE" id="PS50893">
    <property type="entry name" value="ABC_TRANSPORTER_2"/>
    <property type="match status" value="1"/>
</dbReference>
<keyword evidence="3" id="KW-0547">Nucleotide-binding</keyword>
<dbReference type="InterPro" id="IPR003593">
    <property type="entry name" value="AAA+_ATPase"/>
</dbReference>
<dbReference type="GO" id="GO:0016887">
    <property type="term" value="F:ATP hydrolysis activity"/>
    <property type="evidence" value="ECO:0007669"/>
    <property type="project" value="InterPro"/>
</dbReference>
<evidence type="ECO:0000313" key="7">
    <source>
        <dbReference type="EMBL" id="EIG54282.1"/>
    </source>
</evidence>
<sequence>MNVFEAEDLAFAYNGIPVLRRVSFAVRSGALVCLLGPNGCGKTTLLRLMLGLLAPTGGHLLLAGRKAHAMPRREMAGRVAYVPQLHRMAFAYTVLEMVLMGRTVKTPFPGRPSSRDRDIAMNALCRFSIEHLADVPVTQLSGGQRQLTILARALAQRAQAFVLDEPMTGLDFGHQAKFLEILRELCAEGHTCVMSTHFPDHALWVADHVLMLREGHVVADGAPRDVVTSENLGRLYDTDISVHRIGETIRVCVPDRIGGIERGAPNGPAGLTLPSRTPNIDGDASRRPEGTPNALPDL</sequence>
<protein>
    <submittedName>
        <fullName evidence="7">ABC-type cobalamin/Fe3+-siderophore transport system, ATPase component</fullName>
    </submittedName>
</protein>
<dbReference type="SMART" id="SM00382">
    <property type="entry name" value="AAA"/>
    <property type="match status" value="1"/>
</dbReference>
<dbReference type="GO" id="GO:0005524">
    <property type="term" value="F:ATP binding"/>
    <property type="evidence" value="ECO:0007669"/>
    <property type="project" value="UniProtKB-KW"/>
</dbReference>
<dbReference type="EMBL" id="JH600068">
    <property type="protein sequence ID" value="EIG54282.1"/>
    <property type="molecule type" value="Genomic_DNA"/>
</dbReference>
<reference evidence="7" key="1">
    <citation type="submission" date="2011-11" db="EMBL/GenBank/DDBJ databases">
        <title>Improved High-Quality Draft sequence of Desulfovibrio sp. U5L.</title>
        <authorList>
            <consortium name="US DOE Joint Genome Institute"/>
            <person name="Lucas S."/>
            <person name="Han J."/>
            <person name="Lapidus A."/>
            <person name="Cheng J.-F."/>
            <person name="Goodwin L."/>
            <person name="Pitluck S."/>
            <person name="Peters L."/>
            <person name="Ovchinnikova G."/>
            <person name="Held B."/>
            <person name="Detter J.C."/>
            <person name="Han C."/>
            <person name="Tapia R."/>
            <person name="Land M."/>
            <person name="Hauser L."/>
            <person name="Kyrpides N."/>
            <person name="Ivanova N."/>
            <person name="Pagani I."/>
            <person name="Gabster J."/>
            <person name="Walker C."/>
            <person name="Stolyar S."/>
            <person name="Stahl D."/>
            <person name="Arkin A."/>
            <person name="Dehal P."/>
            <person name="Hazen T."/>
            <person name="Woyke T."/>
        </authorList>
    </citation>
    <scope>NUCLEOTIDE SEQUENCE [LARGE SCALE GENOMIC DNA]</scope>
    <source>
        <strain evidence="7">U5L</strain>
    </source>
</reference>
<evidence type="ECO:0000256" key="3">
    <source>
        <dbReference type="ARBA" id="ARBA00022741"/>
    </source>
</evidence>
<dbReference type="CDD" id="cd03214">
    <property type="entry name" value="ABC_Iron-Siderophores_B12_Hemin"/>
    <property type="match status" value="1"/>
</dbReference>
<feature type="region of interest" description="Disordered" evidence="5">
    <location>
        <begin position="262"/>
        <end position="298"/>
    </location>
</feature>
<dbReference type="InterPro" id="IPR003439">
    <property type="entry name" value="ABC_transporter-like_ATP-bd"/>
</dbReference>
<dbReference type="AlphaFoldDB" id="I2Q3C6"/>
<dbReference type="FunFam" id="3.40.50.300:FF:000134">
    <property type="entry name" value="Iron-enterobactin ABC transporter ATP-binding protein"/>
    <property type="match status" value="1"/>
</dbReference>
<dbReference type="STRING" id="596152.DesU5LDRAFT_2627"/>
<dbReference type="PANTHER" id="PTHR42734">
    <property type="entry name" value="METAL TRANSPORT SYSTEM ATP-BINDING PROTEIN TM_0124-RELATED"/>
    <property type="match status" value="1"/>
</dbReference>
<evidence type="ECO:0000256" key="2">
    <source>
        <dbReference type="ARBA" id="ARBA00022448"/>
    </source>
</evidence>
<dbReference type="Gene3D" id="3.40.50.300">
    <property type="entry name" value="P-loop containing nucleotide triphosphate hydrolases"/>
    <property type="match status" value="1"/>
</dbReference>
<gene>
    <name evidence="7" type="ORF">DesU5LDRAFT_2627</name>
</gene>
<accession>I2Q3C6</accession>
<name>I2Q3C6_9BACT</name>
<proteinExistence type="inferred from homology"/>
<comment type="similarity">
    <text evidence="1">Belongs to the ABC transporter superfamily.</text>
</comment>
<dbReference type="HOGENOM" id="CLU_000604_1_11_7"/>
<feature type="domain" description="ABC transporter" evidence="6">
    <location>
        <begin position="4"/>
        <end position="239"/>
    </location>
</feature>
<keyword evidence="2" id="KW-0813">Transport</keyword>
<dbReference type="PANTHER" id="PTHR42734:SF6">
    <property type="entry name" value="MOLYBDATE IMPORT ATP-BINDING PROTEIN MOLC"/>
    <property type="match status" value="1"/>
</dbReference>
<organism evidence="7">
    <name type="scientific">Desulfovibrio sp. U5L</name>
    <dbReference type="NCBI Taxonomy" id="596152"/>
    <lineage>
        <taxon>Bacteria</taxon>
        <taxon>Pseudomonadati</taxon>
        <taxon>Thermodesulfobacteriota</taxon>
        <taxon>Desulfovibrionia</taxon>
        <taxon>Desulfovibrionales</taxon>
        <taxon>Desulfovibrionaceae</taxon>
        <taxon>Desulfovibrio</taxon>
    </lineage>
</organism>
<evidence type="ECO:0000256" key="4">
    <source>
        <dbReference type="ARBA" id="ARBA00022840"/>
    </source>
</evidence>
<dbReference type="SUPFAM" id="SSF52540">
    <property type="entry name" value="P-loop containing nucleoside triphosphate hydrolases"/>
    <property type="match status" value="1"/>
</dbReference>
<evidence type="ECO:0000259" key="6">
    <source>
        <dbReference type="PROSITE" id="PS50893"/>
    </source>
</evidence>
<dbReference type="OrthoDB" id="9809450at2"/>
<keyword evidence="4" id="KW-0067">ATP-binding</keyword>
<evidence type="ECO:0000256" key="1">
    <source>
        <dbReference type="ARBA" id="ARBA00005417"/>
    </source>
</evidence>
<dbReference type="InterPro" id="IPR050153">
    <property type="entry name" value="Metal_Ion_Import_ABC"/>
</dbReference>
<evidence type="ECO:0000256" key="5">
    <source>
        <dbReference type="SAM" id="MobiDB-lite"/>
    </source>
</evidence>